<accession>A0AAD7T731</accession>
<evidence type="ECO:0000313" key="2">
    <source>
        <dbReference type="Proteomes" id="UP001221898"/>
    </source>
</evidence>
<gene>
    <name evidence="1" type="ORF">AAFF_G00425860</name>
</gene>
<sequence length="85" mass="9750">MVCATISRIYLHSPGQSPCQEAFTRYLSSRWKGRQIHLQKLQRFSSPNTDKNIPDVSRNGLKWFTKDSSKGQKQTANVEKVVARL</sequence>
<keyword evidence="2" id="KW-1185">Reference proteome</keyword>
<dbReference type="EMBL" id="JAINUG010000009">
    <property type="protein sequence ID" value="KAJ8415606.1"/>
    <property type="molecule type" value="Genomic_DNA"/>
</dbReference>
<comment type="caution">
    <text evidence="1">The sequence shown here is derived from an EMBL/GenBank/DDBJ whole genome shotgun (WGS) entry which is preliminary data.</text>
</comment>
<organism evidence="1 2">
    <name type="scientific">Aldrovandia affinis</name>
    <dbReference type="NCBI Taxonomy" id="143900"/>
    <lineage>
        <taxon>Eukaryota</taxon>
        <taxon>Metazoa</taxon>
        <taxon>Chordata</taxon>
        <taxon>Craniata</taxon>
        <taxon>Vertebrata</taxon>
        <taxon>Euteleostomi</taxon>
        <taxon>Actinopterygii</taxon>
        <taxon>Neopterygii</taxon>
        <taxon>Teleostei</taxon>
        <taxon>Notacanthiformes</taxon>
        <taxon>Halosauridae</taxon>
        <taxon>Aldrovandia</taxon>
    </lineage>
</organism>
<proteinExistence type="predicted"/>
<reference evidence="1" key="1">
    <citation type="journal article" date="2023" name="Science">
        <title>Genome structures resolve the early diversification of teleost fishes.</title>
        <authorList>
            <person name="Parey E."/>
            <person name="Louis A."/>
            <person name="Montfort J."/>
            <person name="Bouchez O."/>
            <person name="Roques C."/>
            <person name="Iampietro C."/>
            <person name="Lluch J."/>
            <person name="Castinel A."/>
            <person name="Donnadieu C."/>
            <person name="Desvignes T."/>
            <person name="Floi Bucao C."/>
            <person name="Jouanno E."/>
            <person name="Wen M."/>
            <person name="Mejri S."/>
            <person name="Dirks R."/>
            <person name="Jansen H."/>
            <person name="Henkel C."/>
            <person name="Chen W.J."/>
            <person name="Zahm M."/>
            <person name="Cabau C."/>
            <person name="Klopp C."/>
            <person name="Thompson A.W."/>
            <person name="Robinson-Rechavi M."/>
            <person name="Braasch I."/>
            <person name="Lecointre G."/>
            <person name="Bobe J."/>
            <person name="Postlethwait J.H."/>
            <person name="Berthelot C."/>
            <person name="Roest Crollius H."/>
            <person name="Guiguen Y."/>
        </authorList>
    </citation>
    <scope>NUCLEOTIDE SEQUENCE</scope>
    <source>
        <strain evidence="1">NC1722</strain>
    </source>
</reference>
<evidence type="ECO:0000313" key="1">
    <source>
        <dbReference type="EMBL" id="KAJ8415606.1"/>
    </source>
</evidence>
<name>A0AAD7T731_9TELE</name>
<dbReference type="AlphaFoldDB" id="A0AAD7T731"/>
<protein>
    <submittedName>
        <fullName evidence="1">Uncharacterized protein</fullName>
    </submittedName>
</protein>
<dbReference type="Proteomes" id="UP001221898">
    <property type="component" value="Unassembled WGS sequence"/>
</dbReference>